<name>A0AA51RVQ1_9GAMM</name>
<keyword evidence="3" id="KW-1185">Reference proteome</keyword>
<accession>A0AA51RVQ1</accession>
<sequence>MKIRIYTIIVVTSLALMTACQSKKTDKGPLVANLNRVEFNELSSLPLKATDVSIRQHSIIIQMNPLLTLQTIDEEGIALYQGKRRLAHLPGRYEEIKIGQSSANSNRQFFVIALNQVTGYLDLFLIKGEQLSFLRSYSNLVNPEQFCINVNKDHYVSIVAIDDIGIATEVIAFDFTSNQSINKELRRMAVSPQAEACAIDSINQLLYVAEEDIGVWKYSLNAESDGSKTPVLMNKPLGSINANIEALAVRADRSLLISLSNGEILLSHHQHQISAKEVFEQNIEKLFIIDDQGTEIISAHQEQNSHYYSTSFTHKQQSDSIERNLVNQTENIQTIINIVSNNETDEVGSSGDAADDPAIWINPNNLSQSLILGTDKKSGLNVFDLNGKSRQKLKVGRLNNVDVFSSTNSQNTPPRLIAASNRSNNSISFFTVDKRNQVIFLSNIPTTLSEVYGLCVGQNDQDAWVFINDKDGRYQQYRIDTFKEKVNARLVNEFALPSQPEGCTFDPETSRLYMGEEKAGIWVLNVNSKSQSPEKIIEAGNGLVPDVEGMEIYRTEKEKLLVVSSQGNDSYMIYDLNQQLRTRLNFKIIMNIGKGIDGVSETDGLTVTSSPLPGYPAGILIVQDGRNRLPEQTQNFKIIDWRSIQKALN</sequence>
<dbReference type="Pfam" id="PF02333">
    <property type="entry name" value="Phytase"/>
    <property type="match status" value="2"/>
</dbReference>
<dbReference type="Gene3D" id="2.120.10.30">
    <property type="entry name" value="TolB, C-terminal domain"/>
    <property type="match status" value="2"/>
</dbReference>
<dbReference type="InterPro" id="IPR003431">
    <property type="entry name" value="B-propeller_Phytase"/>
</dbReference>
<dbReference type="KEGG" id="plei:Q9312_05875"/>
<dbReference type="GO" id="GO:0016158">
    <property type="term" value="F:inositol hexakisphosphate 3-phosphatase activity"/>
    <property type="evidence" value="ECO:0007669"/>
    <property type="project" value="InterPro"/>
</dbReference>
<protein>
    <submittedName>
        <fullName evidence="2">Phytase</fullName>
    </submittedName>
</protein>
<proteinExistence type="predicted"/>
<dbReference type="AlphaFoldDB" id="A0AA51RVQ1"/>
<evidence type="ECO:0000259" key="1">
    <source>
        <dbReference type="PROSITE" id="PS51662"/>
    </source>
</evidence>
<evidence type="ECO:0000313" key="2">
    <source>
        <dbReference type="EMBL" id="WMS88440.1"/>
    </source>
</evidence>
<organism evidence="2 3">
    <name type="scientific">Pleionea litopenaei</name>
    <dbReference type="NCBI Taxonomy" id="3070815"/>
    <lineage>
        <taxon>Bacteria</taxon>
        <taxon>Pseudomonadati</taxon>
        <taxon>Pseudomonadota</taxon>
        <taxon>Gammaproteobacteria</taxon>
        <taxon>Oceanospirillales</taxon>
        <taxon>Pleioneaceae</taxon>
        <taxon>Pleionea</taxon>
    </lineage>
</organism>
<dbReference type="InterPro" id="IPR011042">
    <property type="entry name" value="6-blade_b-propeller_TolB-like"/>
</dbReference>
<feature type="domain" description="BPP" evidence="1">
    <location>
        <begin position="328"/>
        <end position="648"/>
    </location>
</feature>
<dbReference type="PROSITE" id="PS51662">
    <property type="entry name" value="BP_PHYTASE"/>
    <property type="match status" value="2"/>
</dbReference>
<gene>
    <name evidence="2" type="ORF">Q9312_05875</name>
</gene>
<dbReference type="EMBL" id="CP133548">
    <property type="protein sequence ID" value="WMS88440.1"/>
    <property type="molecule type" value="Genomic_DNA"/>
</dbReference>
<reference evidence="2 3" key="1">
    <citation type="submission" date="2023-08" db="EMBL/GenBank/DDBJ databases">
        <title>Pleionea litopenaei sp. nov., isolated from stomach of juvenile Litopenaeus vannamei.</title>
        <authorList>
            <person name="Rho A.M."/>
            <person name="Hwang C.Y."/>
        </authorList>
    </citation>
    <scope>NUCLEOTIDE SEQUENCE [LARGE SCALE GENOMIC DNA]</scope>
    <source>
        <strain evidence="2 3">HL-JVS1</strain>
    </source>
</reference>
<feature type="domain" description="BPP" evidence="1">
    <location>
        <begin position="23"/>
        <end position="325"/>
    </location>
</feature>
<dbReference type="SUPFAM" id="SSF50956">
    <property type="entry name" value="Thermostable phytase (3-phytase)"/>
    <property type="match status" value="2"/>
</dbReference>
<evidence type="ECO:0000313" key="3">
    <source>
        <dbReference type="Proteomes" id="UP001239782"/>
    </source>
</evidence>
<dbReference type="RefSeq" id="WP_309203654.1">
    <property type="nucleotide sequence ID" value="NZ_CP133548.1"/>
</dbReference>
<dbReference type="PROSITE" id="PS51257">
    <property type="entry name" value="PROKAR_LIPOPROTEIN"/>
    <property type="match status" value="1"/>
</dbReference>
<dbReference type="Proteomes" id="UP001239782">
    <property type="component" value="Chromosome"/>
</dbReference>